<dbReference type="Proteomes" id="UP001302812">
    <property type="component" value="Unassembled WGS sequence"/>
</dbReference>
<dbReference type="AlphaFoldDB" id="A0AAN6QCQ0"/>
<gene>
    <name evidence="2" type="ORF">N656DRAFT_720686</name>
</gene>
<protein>
    <submittedName>
        <fullName evidence="2">Uncharacterized protein</fullName>
    </submittedName>
</protein>
<accession>A0AAN6QCQ0</accession>
<proteinExistence type="predicted"/>
<organism evidence="2 3">
    <name type="scientific">Canariomyces notabilis</name>
    <dbReference type="NCBI Taxonomy" id="2074819"/>
    <lineage>
        <taxon>Eukaryota</taxon>
        <taxon>Fungi</taxon>
        <taxon>Dikarya</taxon>
        <taxon>Ascomycota</taxon>
        <taxon>Pezizomycotina</taxon>
        <taxon>Sordariomycetes</taxon>
        <taxon>Sordariomycetidae</taxon>
        <taxon>Sordariales</taxon>
        <taxon>Chaetomiaceae</taxon>
        <taxon>Canariomyces</taxon>
    </lineage>
</organism>
<evidence type="ECO:0000313" key="2">
    <source>
        <dbReference type="EMBL" id="KAK4107151.1"/>
    </source>
</evidence>
<reference evidence="2" key="1">
    <citation type="journal article" date="2023" name="Mol. Phylogenet. Evol.">
        <title>Genome-scale phylogeny and comparative genomics of the fungal order Sordariales.</title>
        <authorList>
            <person name="Hensen N."/>
            <person name="Bonometti L."/>
            <person name="Westerberg I."/>
            <person name="Brannstrom I.O."/>
            <person name="Guillou S."/>
            <person name="Cros-Aarteil S."/>
            <person name="Calhoun S."/>
            <person name="Haridas S."/>
            <person name="Kuo A."/>
            <person name="Mondo S."/>
            <person name="Pangilinan J."/>
            <person name="Riley R."/>
            <person name="LaButti K."/>
            <person name="Andreopoulos B."/>
            <person name="Lipzen A."/>
            <person name="Chen C."/>
            <person name="Yan M."/>
            <person name="Daum C."/>
            <person name="Ng V."/>
            <person name="Clum A."/>
            <person name="Steindorff A."/>
            <person name="Ohm R.A."/>
            <person name="Martin F."/>
            <person name="Silar P."/>
            <person name="Natvig D.O."/>
            <person name="Lalanne C."/>
            <person name="Gautier V."/>
            <person name="Ament-Velasquez S.L."/>
            <person name="Kruys A."/>
            <person name="Hutchinson M.I."/>
            <person name="Powell A.J."/>
            <person name="Barry K."/>
            <person name="Miller A.N."/>
            <person name="Grigoriev I.V."/>
            <person name="Debuchy R."/>
            <person name="Gladieux P."/>
            <person name="Hiltunen Thoren M."/>
            <person name="Johannesson H."/>
        </authorList>
    </citation>
    <scope>NUCLEOTIDE SEQUENCE</scope>
    <source>
        <strain evidence="2">CBS 508.74</strain>
    </source>
</reference>
<reference evidence="2" key="2">
    <citation type="submission" date="2023-05" db="EMBL/GenBank/DDBJ databases">
        <authorList>
            <consortium name="Lawrence Berkeley National Laboratory"/>
            <person name="Steindorff A."/>
            <person name="Hensen N."/>
            <person name="Bonometti L."/>
            <person name="Westerberg I."/>
            <person name="Brannstrom I.O."/>
            <person name="Guillou S."/>
            <person name="Cros-Aarteil S."/>
            <person name="Calhoun S."/>
            <person name="Haridas S."/>
            <person name="Kuo A."/>
            <person name="Mondo S."/>
            <person name="Pangilinan J."/>
            <person name="Riley R."/>
            <person name="Labutti K."/>
            <person name="Andreopoulos B."/>
            <person name="Lipzen A."/>
            <person name="Chen C."/>
            <person name="Yanf M."/>
            <person name="Daum C."/>
            <person name="Ng V."/>
            <person name="Clum A."/>
            <person name="Ohm R."/>
            <person name="Martin F."/>
            <person name="Silar P."/>
            <person name="Natvig D."/>
            <person name="Lalanne C."/>
            <person name="Gautier V."/>
            <person name="Ament-Velasquez S.L."/>
            <person name="Kruys A."/>
            <person name="Hutchinson M.I."/>
            <person name="Powell A.J."/>
            <person name="Barry K."/>
            <person name="Miller A.N."/>
            <person name="Grigoriev I.V."/>
            <person name="Debuchy R."/>
            <person name="Gladieux P."/>
            <person name="Thoren M.H."/>
            <person name="Johannesson H."/>
        </authorList>
    </citation>
    <scope>NUCLEOTIDE SEQUENCE</scope>
    <source>
        <strain evidence="2">CBS 508.74</strain>
    </source>
</reference>
<evidence type="ECO:0000313" key="3">
    <source>
        <dbReference type="Proteomes" id="UP001302812"/>
    </source>
</evidence>
<dbReference type="RefSeq" id="XP_064664721.1">
    <property type="nucleotide sequence ID" value="XM_064812457.1"/>
</dbReference>
<keyword evidence="3" id="KW-1185">Reference proteome</keyword>
<feature type="region of interest" description="Disordered" evidence="1">
    <location>
        <begin position="253"/>
        <end position="308"/>
    </location>
</feature>
<dbReference type="GeneID" id="89936582"/>
<comment type="caution">
    <text evidence="2">The sequence shown here is derived from an EMBL/GenBank/DDBJ whole genome shotgun (WGS) entry which is preliminary data.</text>
</comment>
<feature type="compositionally biased region" description="Polar residues" evidence="1">
    <location>
        <begin position="98"/>
        <end position="108"/>
    </location>
</feature>
<feature type="compositionally biased region" description="Basic and acidic residues" evidence="1">
    <location>
        <begin position="270"/>
        <end position="295"/>
    </location>
</feature>
<dbReference type="EMBL" id="MU853380">
    <property type="protein sequence ID" value="KAK4107151.1"/>
    <property type="molecule type" value="Genomic_DNA"/>
</dbReference>
<feature type="compositionally biased region" description="Basic residues" evidence="1">
    <location>
        <begin position="299"/>
        <end position="308"/>
    </location>
</feature>
<evidence type="ECO:0000256" key="1">
    <source>
        <dbReference type="SAM" id="MobiDB-lite"/>
    </source>
</evidence>
<sequence>MGSNFDPDAIRVFLRDYRNGGSDDAESRYFGYDTPRWAKPVIGDALLDDKSYYSDLDGGADGQSEYTTASTVTSRPYTMRSNVSSSLFSTRSRRGNDRQSSVGQSSAPSVGFARQTFEQQFAAGGGPATAWSSLWCEFSGLMNCPDTFRLDDERGWINHHVNHMGDTFPQQLWCWFCDHVPFVAAHPRDGFANFEQRMQHIREHILSDHRLTSDNMRPDFYVVEHLHRHGQLDDAMYNIAMVFDETPDAYRLQPDFAGPLGPRTAPPPRETGHWQYHDLDKERRKNRDRDRERNGQHGNHARKANRRR</sequence>
<name>A0AAN6QCQ0_9PEZI</name>
<feature type="region of interest" description="Disordered" evidence="1">
    <location>
        <begin position="87"/>
        <end position="109"/>
    </location>
</feature>